<dbReference type="GO" id="GO:0042744">
    <property type="term" value="P:hydrogen peroxide catabolic process"/>
    <property type="evidence" value="ECO:0007669"/>
    <property type="project" value="TreeGrafter"/>
</dbReference>
<keyword evidence="1 3" id="KW-0349">Heme</keyword>
<evidence type="ECO:0000256" key="4">
    <source>
        <dbReference type="SAM" id="SignalP"/>
    </source>
</evidence>
<dbReference type="SMART" id="SM01060">
    <property type="entry name" value="Catalase"/>
    <property type="match status" value="1"/>
</dbReference>
<dbReference type="PANTHER" id="PTHR11465:SF62">
    <property type="entry name" value="CATALASE T"/>
    <property type="match status" value="1"/>
</dbReference>
<evidence type="ECO:0000313" key="7">
    <source>
        <dbReference type="Proteomes" id="UP000236286"/>
    </source>
</evidence>
<dbReference type="GO" id="GO:0020037">
    <property type="term" value="F:heme binding"/>
    <property type="evidence" value="ECO:0007669"/>
    <property type="project" value="InterPro"/>
</dbReference>
<dbReference type="GO" id="GO:0005737">
    <property type="term" value="C:cytoplasm"/>
    <property type="evidence" value="ECO:0007669"/>
    <property type="project" value="TreeGrafter"/>
</dbReference>
<comment type="cofactor">
    <cofactor evidence="1">
        <name>heme</name>
        <dbReference type="ChEBI" id="CHEBI:30413"/>
    </cofactor>
</comment>
<evidence type="ECO:0000313" key="6">
    <source>
        <dbReference type="EMBL" id="PNG26323.1"/>
    </source>
</evidence>
<dbReference type="Gene3D" id="2.40.180.10">
    <property type="entry name" value="Catalase core domain"/>
    <property type="match status" value="1"/>
</dbReference>
<dbReference type="CDD" id="cd08153">
    <property type="entry name" value="srpA_like"/>
    <property type="match status" value="1"/>
</dbReference>
<dbReference type="AlphaFoldDB" id="A0A2J7THT8"/>
<dbReference type="InterPro" id="IPR011614">
    <property type="entry name" value="Catalase_core"/>
</dbReference>
<keyword evidence="1" id="KW-0575">Peroxidase</keyword>
<dbReference type="PROSITE" id="PS51402">
    <property type="entry name" value="CATALASE_3"/>
    <property type="match status" value="1"/>
</dbReference>
<feature type="binding site" description="axial binding residue" evidence="3">
    <location>
        <position position="323"/>
    </location>
    <ligand>
        <name>heme</name>
        <dbReference type="ChEBI" id="CHEBI:30413"/>
    </ligand>
    <ligandPart>
        <name>Fe</name>
        <dbReference type="ChEBI" id="CHEBI:18248"/>
    </ligandPart>
</feature>
<dbReference type="GO" id="GO:0046872">
    <property type="term" value="F:metal ion binding"/>
    <property type="evidence" value="ECO:0007669"/>
    <property type="project" value="UniProtKB-KW"/>
</dbReference>
<keyword evidence="4" id="KW-0732">Signal</keyword>
<evidence type="ECO:0000256" key="1">
    <source>
        <dbReference type="PIRNR" id="PIRNR000296"/>
    </source>
</evidence>
<feature type="signal peptide" evidence="4">
    <location>
        <begin position="1"/>
        <end position="29"/>
    </location>
</feature>
<accession>A0A2J7THT8</accession>
<comment type="caution">
    <text evidence="6">The sequence shown here is derived from an EMBL/GenBank/DDBJ whole genome shotgun (WGS) entry which is preliminary data.</text>
</comment>
<evidence type="ECO:0000256" key="3">
    <source>
        <dbReference type="PIRSR" id="PIRSR000296-2"/>
    </source>
</evidence>
<comment type="similarity">
    <text evidence="1">Belongs to the catalase family.</text>
</comment>
<feature type="active site" evidence="2">
    <location>
        <position position="56"/>
    </location>
</feature>
<reference evidence="6 7" key="1">
    <citation type="submission" date="2017-10" db="EMBL/GenBank/DDBJ databases">
        <title>Genome announcement of Methylocella silvestris TVC from permafrost.</title>
        <authorList>
            <person name="Wang J."/>
            <person name="Geng K."/>
            <person name="Ul-Haque F."/>
            <person name="Crombie A.T."/>
            <person name="Street L.E."/>
            <person name="Wookey P.A."/>
            <person name="Murrell J.C."/>
            <person name="Pratscher J."/>
        </authorList>
    </citation>
    <scope>NUCLEOTIDE SEQUENCE [LARGE SCALE GENOMIC DNA]</scope>
    <source>
        <strain evidence="6 7">TVC</strain>
    </source>
</reference>
<keyword evidence="1" id="KW-0560">Oxidoreductase</keyword>
<comment type="function">
    <text evidence="1">Has an organic peroxide-dependent peroxidase activity.</text>
</comment>
<gene>
    <name evidence="6" type="ORF">CR492_09420</name>
</gene>
<dbReference type="EC" id="1.11.1.-" evidence="1"/>
<dbReference type="PRINTS" id="PR00067">
    <property type="entry name" value="CATALASE"/>
</dbReference>
<protein>
    <recommendedName>
        <fullName evidence="1">Catalase-related peroxidase</fullName>
        <ecNumber evidence="1">1.11.1.-</ecNumber>
    </recommendedName>
</protein>
<dbReference type="Proteomes" id="UP000236286">
    <property type="component" value="Unassembled WGS sequence"/>
</dbReference>
<organism evidence="6 7">
    <name type="scientific">Methylocella silvestris</name>
    <dbReference type="NCBI Taxonomy" id="199596"/>
    <lineage>
        <taxon>Bacteria</taxon>
        <taxon>Pseudomonadati</taxon>
        <taxon>Pseudomonadota</taxon>
        <taxon>Alphaproteobacteria</taxon>
        <taxon>Hyphomicrobiales</taxon>
        <taxon>Beijerinckiaceae</taxon>
        <taxon>Methylocella</taxon>
    </lineage>
</organism>
<dbReference type="PIRSF" id="PIRSF000296">
    <property type="entry name" value="SrpA"/>
    <property type="match status" value="1"/>
</dbReference>
<dbReference type="OrthoDB" id="255727at2"/>
<dbReference type="GO" id="GO:0004096">
    <property type="term" value="F:catalase activity"/>
    <property type="evidence" value="ECO:0007669"/>
    <property type="project" value="InterPro"/>
</dbReference>
<name>A0A2J7THT8_METSI</name>
<evidence type="ECO:0000256" key="2">
    <source>
        <dbReference type="PIRSR" id="PIRSR000296-1"/>
    </source>
</evidence>
<dbReference type="GO" id="GO:0042542">
    <property type="term" value="P:response to hydrogen peroxide"/>
    <property type="evidence" value="ECO:0007669"/>
    <property type="project" value="TreeGrafter"/>
</dbReference>
<dbReference type="RefSeq" id="WP_102843488.1">
    <property type="nucleotide sequence ID" value="NZ_PDZR01000008.1"/>
</dbReference>
<sequence>MPDAKLKILFAAKLLLAASAIAASAPARADDADVPTAIVDVMNKLFGVHPGFRANHAKGAVAEGSFTASPEAAGLSKAAIFSGEKIPVVVRFSDATGVPTIPDGASNANPHGLSVKFHLADGGETDMVTNSLKFFPVATGEEFLQLLTAISQSPKDGPHPSPFEKFVAAHPSVPAAFATIHTPDSFADEEYYGVNAFLLVNKDGAKQAARYQFIPEKTVHLDPADAAAKPADFLIDDIAARLKQGPVTFHLKAQIAEPGDDIKNGSKPWPDSRKLVDLGVLTIDKASANSLEAQKQLLFLPGALIDGIEQSGDPLVDTRDGAYAVSFSRRNP</sequence>
<keyword evidence="1 3" id="KW-0479">Metal-binding</keyword>
<dbReference type="SUPFAM" id="SSF56634">
    <property type="entry name" value="Heme-dependent catalase-like"/>
    <property type="match status" value="1"/>
</dbReference>
<feature type="domain" description="Catalase core" evidence="5">
    <location>
        <begin position="20"/>
        <end position="332"/>
    </location>
</feature>
<proteinExistence type="inferred from homology"/>
<feature type="chain" id="PRO_5014463687" description="Catalase-related peroxidase" evidence="4">
    <location>
        <begin position="30"/>
        <end position="332"/>
    </location>
</feature>
<dbReference type="Gene3D" id="1.20.1280.120">
    <property type="match status" value="1"/>
</dbReference>
<dbReference type="InterPro" id="IPR024168">
    <property type="entry name" value="Catalase_SrpA-type_pred"/>
</dbReference>
<dbReference type="EMBL" id="PDZR01000008">
    <property type="protein sequence ID" value="PNG26323.1"/>
    <property type="molecule type" value="Genomic_DNA"/>
</dbReference>
<dbReference type="InterPro" id="IPR020835">
    <property type="entry name" value="Catalase_sf"/>
</dbReference>
<dbReference type="Pfam" id="PF00199">
    <property type="entry name" value="Catalase"/>
    <property type="match status" value="1"/>
</dbReference>
<evidence type="ECO:0000259" key="5">
    <source>
        <dbReference type="SMART" id="SM01060"/>
    </source>
</evidence>
<dbReference type="InterPro" id="IPR018028">
    <property type="entry name" value="Catalase"/>
</dbReference>
<dbReference type="PANTHER" id="PTHR11465">
    <property type="entry name" value="CATALASE"/>
    <property type="match status" value="1"/>
</dbReference>
<keyword evidence="1 3" id="KW-0408">Iron</keyword>